<name>R0JCQ3_ANAPL</name>
<feature type="compositionally biased region" description="Polar residues" evidence="1">
    <location>
        <begin position="33"/>
        <end position="48"/>
    </location>
</feature>
<gene>
    <name evidence="2" type="ORF">Anapl_12451</name>
</gene>
<reference evidence="3" key="1">
    <citation type="journal article" date="2013" name="Nat. Genet.">
        <title>The duck genome and transcriptome provide insight into an avian influenza virus reservoir species.</title>
        <authorList>
            <person name="Huang Y."/>
            <person name="Li Y."/>
            <person name="Burt D.W."/>
            <person name="Chen H."/>
            <person name="Zhang Y."/>
            <person name="Qian W."/>
            <person name="Kim H."/>
            <person name="Gan S."/>
            <person name="Zhao Y."/>
            <person name="Li J."/>
            <person name="Yi K."/>
            <person name="Feng H."/>
            <person name="Zhu P."/>
            <person name="Li B."/>
            <person name="Liu Q."/>
            <person name="Fairley S."/>
            <person name="Magor K.E."/>
            <person name="Du Z."/>
            <person name="Hu X."/>
            <person name="Goodman L."/>
            <person name="Tafer H."/>
            <person name="Vignal A."/>
            <person name="Lee T."/>
            <person name="Kim K.W."/>
            <person name="Sheng Z."/>
            <person name="An Y."/>
            <person name="Searle S."/>
            <person name="Herrero J."/>
            <person name="Groenen M.A."/>
            <person name="Crooijmans R.P."/>
            <person name="Faraut T."/>
            <person name="Cai Q."/>
            <person name="Webster R.G."/>
            <person name="Aldridge J.R."/>
            <person name="Warren W.C."/>
            <person name="Bartschat S."/>
            <person name="Kehr S."/>
            <person name="Marz M."/>
            <person name="Stadler P.F."/>
            <person name="Smith J."/>
            <person name="Kraus R.H."/>
            <person name="Zhao Y."/>
            <person name="Ren L."/>
            <person name="Fei J."/>
            <person name="Morisson M."/>
            <person name="Kaiser P."/>
            <person name="Griffin D.K."/>
            <person name="Rao M."/>
            <person name="Pitel F."/>
            <person name="Wang J."/>
            <person name="Li N."/>
        </authorList>
    </citation>
    <scope>NUCLEOTIDE SEQUENCE [LARGE SCALE GENOMIC DNA]</scope>
</reference>
<feature type="region of interest" description="Disordered" evidence="1">
    <location>
        <begin position="524"/>
        <end position="543"/>
    </location>
</feature>
<keyword evidence="3" id="KW-1185">Reference proteome</keyword>
<evidence type="ECO:0000313" key="3">
    <source>
        <dbReference type="Proteomes" id="UP000296049"/>
    </source>
</evidence>
<feature type="region of interest" description="Disordered" evidence="1">
    <location>
        <begin position="1"/>
        <end position="63"/>
    </location>
</feature>
<protein>
    <submittedName>
        <fullName evidence="2">Uncharacterized protein</fullName>
    </submittedName>
</protein>
<sequence length="543" mass="59270">MLSGKPPKAFSAYLQPRAASSAHNSGAHRHTATPPSQTARAQQSSQIGKQPGPTFQPAALKTFTPSNWPSRGCSDLCWHWSQGLQKQMGRGRELEAQATVNRSHGAGARQSQPSGPVTAKDVHSHGDADPSKNLQQEVPGQLPEAAEKLLGFNSPELIAIHLAGLVQKADFPPPLWYQSNPYGEESSRHPWTLTTGFLLLLLTSTNMYRNTAWVCHTPPPQTPASCRGCWITMNHHCSSLAPDCHLDLGGMIPTPGSTFQTQGAPGQATFRDLCAAAGIEVSASPGPRGSVQQQGSLGAVKHFHEERIESDNREHYRQLSSELKLMYGSPNSAMGEASPTSSRQLTNYIITSNKQTSNNDRKETNLQDLPASNFLLSLLKGPVSNAPRTATAFVSPVTFSSTHTQQPSLFHKNMAPSMLYQEIRREWSPICVLPAHEKKQRSKTLLSVALAVTGAFNAGINWKNCNARIFQQRHITKYKRAQATFCSHTGARQRRGCTQCYQCPCSSPFSSTHNIPLRGRECEQLQSKGSSSSETITPKPSHK</sequence>
<proteinExistence type="predicted"/>
<feature type="compositionally biased region" description="Basic and acidic residues" evidence="1">
    <location>
        <begin position="120"/>
        <end position="130"/>
    </location>
</feature>
<organism evidence="2 3">
    <name type="scientific">Anas platyrhynchos</name>
    <name type="common">Mallard</name>
    <name type="synonym">Anas boschas</name>
    <dbReference type="NCBI Taxonomy" id="8839"/>
    <lineage>
        <taxon>Eukaryota</taxon>
        <taxon>Metazoa</taxon>
        <taxon>Chordata</taxon>
        <taxon>Craniata</taxon>
        <taxon>Vertebrata</taxon>
        <taxon>Euteleostomi</taxon>
        <taxon>Archelosauria</taxon>
        <taxon>Archosauria</taxon>
        <taxon>Dinosauria</taxon>
        <taxon>Saurischia</taxon>
        <taxon>Theropoda</taxon>
        <taxon>Coelurosauria</taxon>
        <taxon>Aves</taxon>
        <taxon>Neognathae</taxon>
        <taxon>Galloanserae</taxon>
        <taxon>Anseriformes</taxon>
        <taxon>Anatidae</taxon>
        <taxon>Anatinae</taxon>
        <taxon>Anas</taxon>
    </lineage>
</organism>
<dbReference type="Proteomes" id="UP000296049">
    <property type="component" value="Unassembled WGS sequence"/>
</dbReference>
<feature type="region of interest" description="Disordered" evidence="1">
    <location>
        <begin position="88"/>
        <end position="135"/>
    </location>
</feature>
<accession>R0JCQ3</accession>
<dbReference type="EMBL" id="KB744465">
    <property type="protein sequence ID" value="EOA95025.1"/>
    <property type="molecule type" value="Genomic_DNA"/>
</dbReference>
<dbReference type="AlphaFoldDB" id="R0JCQ3"/>
<evidence type="ECO:0000256" key="1">
    <source>
        <dbReference type="SAM" id="MobiDB-lite"/>
    </source>
</evidence>
<evidence type="ECO:0000313" key="2">
    <source>
        <dbReference type="EMBL" id="EOA95025.1"/>
    </source>
</evidence>